<evidence type="ECO:0000313" key="2">
    <source>
        <dbReference type="Proteomes" id="UP000799754"/>
    </source>
</evidence>
<dbReference type="EMBL" id="MU006708">
    <property type="protein sequence ID" value="KAF2630125.1"/>
    <property type="molecule type" value="Genomic_DNA"/>
</dbReference>
<organism evidence="1 2">
    <name type="scientific">Macroventuria anomochaeta</name>
    <dbReference type="NCBI Taxonomy" id="301207"/>
    <lineage>
        <taxon>Eukaryota</taxon>
        <taxon>Fungi</taxon>
        <taxon>Dikarya</taxon>
        <taxon>Ascomycota</taxon>
        <taxon>Pezizomycotina</taxon>
        <taxon>Dothideomycetes</taxon>
        <taxon>Pleosporomycetidae</taxon>
        <taxon>Pleosporales</taxon>
        <taxon>Pleosporineae</taxon>
        <taxon>Didymellaceae</taxon>
        <taxon>Macroventuria</taxon>
    </lineage>
</organism>
<protein>
    <submittedName>
        <fullName evidence="1">Uncharacterized protein</fullName>
    </submittedName>
</protein>
<gene>
    <name evidence="1" type="ORF">BU25DRAFT_311985</name>
</gene>
<sequence>IPSGTVHNICRTFEARISAHHYERDSVYICRAARNMKELIRQNRTYAEQLRSAEDVTLFNLPTQLVDFLRDHDNLYRAAFRRRSAARKARASPSMDVLEQVTLRLQNIRTAYYVNIIEMTRSETEHRRLMHDPLFVEEFPECTVLLQDEIVCQLTRLEQILQSPAKDIELENVGPDHNVDDFGDGISLTTATIVSDYRDQSQRCCICLDNYNKTHTAFLITACKHTVGKSCLAQWLNSTSSNANLCPHCRTLLCERRARQPK</sequence>
<reference evidence="1" key="1">
    <citation type="journal article" date="2020" name="Stud. Mycol.">
        <title>101 Dothideomycetes genomes: a test case for predicting lifestyles and emergence of pathogens.</title>
        <authorList>
            <person name="Haridas S."/>
            <person name="Albert R."/>
            <person name="Binder M."/>
            <person name="Bloem J."/>
            <person name="Labutti K."/>
            <person name="Salamov A."/>
            <person name="Andreopoulos B."/>
            <person name="Baker S."/>
            <person name="Barry K."/>
            <person name="Bills G."/>
            <person name="Bluhm B."/>
            <person name="Cannon C."/>
            <person name="Castanera R."/>
            <person name="Culley D."/>
            <person name="Daum C."/>
            <person name="Ezra D."/>
            <person name="Gonzalez J."/>
            <person name="Henrissat B."/>
            <person name="Kuo A."/>
            <person name="Liang C."/>
            <person name="Lipzen A."/>
            <person name="Lutzoni F."/>
            <person name="Magnuson J."/>
            <person name="Mondo S."/>
            <person name="Nolan M."/>
            <person name="Ohm R."/>
            <person name="Pangilinan J."/>
            <person name="Park H.-J."/>
            <person name="Ramirez L."/>
            <person name="Alfaro M."/>
            <person name="Sun H."/>
            <person name="Tritt A."/>
            <person name="Yoshinaga Y."/>
            <person name="Zwiers L.-H."/>
            <person name="Turgeon B."/>
            <person name="Goodwin S."/>
            <person name="Spatafora J."/>
            <person name="Crous P."/>
            <person name="Grigoriev I."/>
        </authorList>
    </citation>
    <scope>NUCLEOTIDE SEQUENCE</scope>
    <source>
        <strain evidence="1">CBS 525.71</strain>
    </source>
</reference>
<comment type="caution">
    <text evidence="1">The sequence shown here is derived from an EMBL/GenBank/DDBJ whole genome shotgun (WGS) entry which is preliminary data.</text>
</comment>
<keyword evidence="2" id="KW-1185">Reference proteome</keyword>
<name>A0ACB6S782_9PLEO</name>
<feature type="non-terminal residue" evidence="1">
    <location>
        <position position="262"/>
    </location>
</feature>
<dbReference type="Proteomes" id="UP000799754">
    <property type="component" value="Unassembled WGS sequence"/>
</dbReference>
<accession>A0ACB6S782</accession>
<feature type="non-terminal residue" evidence="1">
    <location>
        <position position="1"/>
    </location>
</feature>
<proteinExistence type="predicted"/>
<evidence type="ECO:0000313" key="1">
    <source>
        <dbReference type="EMBL" id="KAF2630125.1"/>
    </source>
</evidence>